<comment type="caution">
    <text evidence="6">The sequence shown here is derived from an EMBL/GenBank/DDBJ whole genome shotgun (WGS) entry which is preliminary data.</text>
</comment>
<protein>
    <submittedName>
        <fullName evidence="6">ABC transporter ATP-binding protein</fullName>
    </submittedName>
</protein>
<dbReference type="PROSITE" id="PS50893">
    <property type="entry name" value="ABC_TRANSPORTER_2"/>
    <property type="match status" value="1"/>
</dbReference>
<keyword evidence="3" id="KW-0547">Nucleotide-binding</keyword>
<dbReference type="InterPro" id="IPR017871">
    <property type="entry name" value="ABC_transporter-like_CS"/>
</dbReference>
<dbReference type="GO" id="GO:0016887">
    <property type="term" value="F:ATP hydrolysis activity"/>
    <property type="evidence" value="ECO:0007669"/>
    <property type="project" value="InterPro"/>
</dbReference>
<dbReference type="EMBL" id="JAATLK010000001">
    <property type="protein sequence ID" value="NIZ47166.1"/>
    <property type="molecule type" value="Genomic_DNA"/>
</dbReference>
<keyword evidence="2" id="KW-0813">Transport</keyword>
<sequence>MDTNKQKNSLLNIQQLNKSYQVGDSKQIVLKELDFQLSQKESVAIVGESGSGKSTLLNLIAGLDAFDDGYLFSCGYDIGRTKDRELAVYRNIQLGFIFQFHFLLEDFNALENVCMPAWLAGQRNVDVKLRAEYLLEKVGLIDKQRSFPSRLSGGERQRVAVARALMNQPKLILADEPTGSLDAFHAQRVFELMMELTLQEGGSLLLVTHDLALANSCSRQLELQKVQ</sequence>
<dbReference type="SMART" id="SM00382">
    <property type="entry name" value="AAA"/>
    <property type="match status" value="1"/>
</dbReference>
<evidence type="ECO:0000313" key="6">
    <source>
        <dbReference type="EMBL" id="NIZ47166.1"/>
    </source>
</evidence>
<reference evidence="6" key="1">
    <citation type="submission" date="2020-03" db="EMBL/GenBank/DDBJ databases">
        <title>Spirochaetal bacteria isolated from arthropods constitute a novel genus Entomospira genus novum within the order Spirochaetales.</title>
        <authorList>
            <person name="Grana-Miraglia L."/>
            <person name="Sikutova S."/>
            <person name="Fingerle V."/>
            <person name="Sing A."/>
            <person name="Castillo-Ramirez S."/>
            <person name="Margos G."/>
            <person name="Rudolf I."/>
        </authorList>
    </citation>
    <scope>NUCLEOTIDE SEQUENCE</scope>
    <source>
        <strain evidence="6">BR208</strain>
    </source>
</reference>
<accession>A0A968GHC6</accession>
<evidence type="ECO:0000259" key="5">
    <source>
        <dbReference type="PROSITE" id="PS50893"/>
    </source>
</evidence>
<dbReference type="Proteomes" id="UP000752013">
    <property type="component" value="Unassembled WGS sequence"/>
</dbReference>
<dbReference type="Gene3D" id="3.40.50.300">
    <property type="entry name" value="P-loop containing nucleotide triphosphate hydrolases"/>
    <property type="match status" value="1"/>
</dbReference>
<evidence type="ECO:0000313" key="7">
    <source>
        <dbReference type="Proteomes" id="UP000752013"/>
    </source>
</evidence>
<dbReference type="InterPro" id="IPR003593">
    <property type="entry name" value="AAA+_ATPase"/>
</dbReference>
<evidence type="ECO:0000256" key="2">
    <source>
        <dbReference type="ARBA" id="ARBA00022448"/>
    </source>
</evidence>
<dbReference type="InterPro" id="IPR027417">
    <property type="entry name" value="P-loop_NTPase"/>
</dbReference>
<evidence type="ECO:0000256" key="4">
    <source>
        <dbReference type="ARBA" id="ARBA00022840"/>
    </source>
</evidence>
<dbReference type="CDD" id="cd03255">
    <property type="entry name" value="ABC_MJ0796_LolCDE_FtsE"/>
    <property type="match status" value="1"/>
</dbReference>
<dbReference type="SUPFAM" id="SSF52540">
    <property type="entry name" value="P-loop containing nucleoside triphosphate hydrolases"/>
    <property type="match status" value="1"/>
</dbReference>
<keyword evidence="4 6" id="KW-0067">ATP-binding</keyword>
<proteinExistence type="inferred from homology"/>
<dbReference type="GO" id="GO:0005524">
    <property type="term" value="F:ATP binding"/>
    <property type="evidence" value="ECO:0007669"/>
    <property type="project" value="UniProtKB-KW"/>
</dbReference>
<dbReference type="PROSITE" id="PS00211">
    <property type="entry name" value="ABC_TRANSPORTER_1"/>
    <property type="match status" value="1"/>
</dbReference>
<keyword evidence="7" id="KW-1185">Reference proteome</keyword>
<dbReference type="PANTHER" id="PTHR42798">
    <property type="entry name" value="LIPOPROTEIN-RELEASING SYSTEM ATP-BINDING PROTEIN LOLD"/>
    <property type="match status" value="1"/>
</dbReference>
<dbReference type="Pfam" id="PF00005">
    <property type="entry name" value="ABC_tran"/>
    <property type="match status" value="1"/>
</dbReference>
<dbReference type="InterPro" id="IPR017911">
    <property type="entry name" value="MacB-like_ATP-bd"/>
</dbReference>
<evidence type="ECO:0000256" key="3">
    <source>
        <dbReference type="ARBA" id="ARBA00022741"/>
    </source>
</evidence>
<feature type="domain" description="ABC transporter" evidence="5">
    <location>
        <begin position="11"/>
        <end position="225"/>
    </location>
</feature>
<gene>
    <name evidence="6" type="ORF">HCT46_04450</name>
</gene>
<dbReference type="PANTHER" id="PTHR42798:SF2">
    <property type="entry name" value="ABC TRANSPORTER ATP-BINDING PROTEIN MG467-RELATED"/>
    <property type="match status" value="1"/>
</dbReference>
<name>A0A968GHC6_9SPIO</name>
<dbReference type="AlphaFoldDB" id="A0A968GHC6"/>
<dbReference type="RefSeq" id="WP_167703588.1">
    <property type="nucleotide sequence ID" value="NZ_CP118168.1"/>
</dbReference>
<evidence type="ECO:0000256" key="1">
    <source>
        <dbReference type="ARBA" id="ARBA00005417"/>
    </source>
</evidence>
<organism evidence="6 7">
    <name type="scientific">Entomospira nematocerorum</name>
    <dbReference type="NCBI Taxonomy" id="2719987"/>
    <lineage>
        <taxon>Bacteria</taxon>
        <taxon>Pseudomonadati</taxon>
        <taxon>Spirochaetota</taxon>
        <taxon>Spirochaetia</taxon>
        <taxon>Spirochaetales</taxon>
        <taxon>Spirochaetaceae</taxon>
        <taxon>Entomospira</taxon>
    </lineage>
</organism>
<comment type="similarity">
    <text evidence="1">Belongs to the ABC transporter superfamily.</text>
</comment>
<dbReference type="InterPro" id="IPR003439">
    <property type="entry name" value="ABC_transporter-like_ATP-bd"/>
</dbReference>